<dbReference type="Proteomes" id="UP000015530">
    <property type="component" value="Unassembled WGS sequence"/>
</dbReference>
<dbReference type="HOGENOM" id="CLU_3439493_0_0_1"/>
<proteinExistence type="predicted"/>
<comment type="caution">
    <text evidence="1">The sequence shown here is derived from an EMBL/GenBank/DDBJ whole genome shotgun (WGS) entry which is preliminary data.</text>
</comment>
<evidence type="ECO:0000313" key="1">
    <source>
        <dbReference type="EMBL" id="EQB43961.1"/>
    </source>
</evidence>
<dbReference type="EMBL" id="AMYD01004134">
    <property type="protein sequence ID" value="EQB43961.1"/>
    <property type="molecule type" value="Genomic_DNA"/>
</dbReference>
<sequence>MKPAVIKY</sequence>
<gene>
    <name evidence="1" type="ORF">CGLO_17336</name>
</gene>
<name>T0KX28_COLGC</name>
<protein>
    <submittedName>
        <fullName evidence="1">Uncharacterized protein</fullName>
    </submittedName>
</protein>
<reference evidence="2" key="1">
    <citation type="journal article" date="2013" name="Mol. Plant Microbe Interact.">
        <title>Global aspects of pacC regulation of pathogenicity genes in Colletotrichum gloeosporioides as revealed by transcriptome analysis.</title>
        <authorList>
            <person name="Alkan N."/>
            <person name="Meng X."/>
            <person name="Friedlander G."/>
            <person name="Reuveni E."/>
            <person name="Sukno S."/>
            <person name="Sherman A."/>
            <person name="Thon M."/>
            <person name="Fluhr R."/>
            <person name="Prusky D."/>
        </authorList>
    </citation>
    <scope>NUCLEOTIDE SEQUENCE [LARGE SCALE GENOMIC DNA]</scope>
    <source>
        <strain evidence="2">Cg-14</strain>
    </source>
</reference>
<organism evidence="1 2">
    <name type="scientific">Colletotrichum gloeosporioides (strain Cg-14)</name>
    <name type="common">Anthracnose fungus</name>
    <name type="synonym">Glomerella cingulata</name>
    <dbReference type="NCBI Taxonomy" id="1237896"/>
    <lineage>
        <taxon>Eukaryota</taxon>
        <taxon>Fungi</taxon>
        <taxon>Dikarya</taxon>
        <taxon>Ascomycota</taxon>
        <taxon>Pezizomycotina</taxon>
        <taxon>Sordariomycetes</taxon>
        <taxon>Hypocreomycetidae</taxon>
        <taxon>Glomerellales</taxon>
        <taxon>Glomerellaceae</taxon>
        <taxon>Colletotrichum</taxon>
        <taxon>Colletotrichum gloeosporioides species complex</taxon>
    </lineage>
</organism>
<evidence type="ECO:0000313" key="2">
    <source>
        <dbReference type="Proteomes" id="UP000015530"/>
    </source>
</evidence>
<accession>T0KX28</accession>